<organism evidence="2 3">
    <name type="scientific">Penicillium brasilianum</name>
    <dbReference type="NCBI Taxonomy" id="104259"/>
    <lineage>
        <taxon>Eukaryota</taxon>
        <taxon>Fungi</taxon>
        <taxon>Dikarya</taxon>
        <taxon>Ascomycota</taxon>
        <taxon>Pezizomycotina</taxon>
        <taxon>Eurotiomycetes</taxon>
        <taxon>Eurotiomycetidae</taxon>
        <taxon>Eurotiales</taxon>
        <taxon>Aspergillaceae</taxon>
        <taxon>Penicillium</taxon>
    </lineage>
</organism>
<evidence type="ECO:0008006" key="4">
    <source>
        <dbReference type="Google" id="ProtNLM"/>
    </source>
</evidence>
<feature type="signal peptide" evidence="1">
    <location>
        <begin position="1"/>
        <end position="17"/>
    </location>
</feature>
<keyword evidence="1" id="KW-0732">Signal</keyword>
<sequence>MHFTTTFLATLAPLALASNAIVQNACTDPVYLWSVGGSVGEGQTINPGANYTETTHYDDVSGGIALKITRTENGLYDGSPQTNFQYALTDHLYYDLFDVYGDPFSGSTLVVHPSLDTCSSICWDGGVETLATSQTEACSTDADITLTLCAESC</sequence>
<keyword evidence="3" id="KW-1185">Reference proteome</keyword>
<dbReference type="PANTHER" id="PTHR36195:SF4">
    <property type="entry name" value="DOMAIN PROTEIN, PUTATIVE (AFU_ORTHOLOGUE AFUA_5G01990)-RELATED"/>
    <property type="match status" value="1"/>
</dbReference>
<dbReference type="OrthoDB" id="3682664at2759"/>
<reference evidence="3" key="1">
    <citation type="journal article" date="2015" name="Genome Announc.">
        <title>Draft genome sequence of the fungus Penicillium brasilianum MG11.</title>
        <authorList>
            <person name="Horn F."/>
            <person name="Linde J."/>
            <person name="Mattern D.J."/>
            <person name="Walther G."/>
            <person name="Guthke R."/>
            <person name="Brakhage A.A."/>
            <person name="Valiante V."/>
        </authorList>
    </citation>
    <scope>NUCLEOTIDE SEQUENCE [LARGE SCALE GENOMIC DNA]</scope>
    <source>
        <strain evidence="3">MG11</strain>
    </source>
</reference>
<dbReference type="STRING" id="104259.A0A0F7TVK6"/>
<dbReference type="InterPro" id="IPR006771">
    <property type="entry name" value="CetA-like"/>
</dbReference>
<evidence type="ECO:0000256" key="1">
    <source>
        <dbReference type="SAM" id="SignalP"/>
    </source>
</evidence>
<dbReference type="AlphaFoldDB" id="A0A0F7TVK6"/>
<feature type="chain" id="PRO_5002522700" description="BYS1 domain protein" evidence="1">
    <location>
        <begin position="18"/>
        <end position="153"/>
    </location>
</feature>
<dbReference type="PANTHER" id="PTHR36195">
    <property type="entry name" value="DOMAIN PROTEIN, PUTATIVE (AFU_ORTHOLOGUE AFUA_5G01990)-RELATED-RELATED"/>
    <property type="match status" value="1"/>
</dbReference>
<accession>A0A0F7TVK6</accession>
<name>A0A0F7TVK6_PENBI</name>
<protein>
    <recommendedName>
        <fullName evidence="4">BYS1 domain protein</fullName>
    </recommendedName>
</protein>
<evidence type="ECO:0000313" key="2">
    <source>
        <dbReference type="EMBL" id="CEJ59886.1"/>
    </source>
</evidence>
<proteinExistence type="predicted"/>
<dbReference type="EMBL" id="CDHK01000008">
    <property type="protein sequence ID" value="CEJ59886.1"/>
    <property type="molecule type" value="Genomic_DNA"/>
</dbReference>
<gene>
    <name evidence="2" type="ORF">PMG11_08487</name>
</gene>
<dbReference type="Pfam" id="PF04681">
    <property type="entry name" value="Bys1"/>
    <property type="match status" value="1"/>
</dbReference>
<evidence type="ECO:0000313" key="3">
    <source>
        <dbReference type="Proteomes" id="UP000042958"/>
    </source>
</evidence>
<dbReference type="Proteomes" id="UP000042958">
    <property type="component" value="Unassembled WGS sequence"/>
</dbReference>